<comment type="caution">
    <text evidence="8">The sequence shown here is derived from an EMBL/GenBank/DDBJ whole genome shotgun (WGS) entry which is preliminary data.</text>
</comment>
<evidence type="ECO:0000256" key="7">
    <source>
        <dbReference type="SAM" id="SignalP"/>
    </source>
</evidence>
<dbReference type="PANTHER" id="PTHR38469:SF1">
    <property type="entry name" value="PERIPLASMIC PEPTIDASE SUBFAMILY S1B"/>
    <property type="match status" value="1"/>
</dbReference>
<feature type="signal peptide" evidence="7">
    <location>
        <begin position="1"/>
        <end position="18"/>
    </location>
</feature>
<dbReference type="Pfam" id="PF10459">
    <property type="entry name" value="Peptidase_S46"/>
    <property type="match status" value="1"/>
</dbReference>
<name>A0ABQ1ILZ8_9GAMM</name>
<feature type="compositionally biased region" description="Polar residues" evidence="6">
    <location>
        <begin position="1098"/>
        <end position="1112"/>
    </location>
</feature>
<protein>
    <recommendedName>
        <fullName evidence="10">Dipeptidyl-peptidase</fullName>
    </recommendedName>
</protein>
<evidence type="ECO:0000256" key="1">
    <source>
        <dbReference type="ARBA" id="ARBA00010491"/>
    </source>
</evidence>
<keyword evidence="3" id="KW-0645">Protease</keyword>
<proteinExistence type="inferred from homology"/>
<dbReference type="InterPro" id="IPR019500">
    <property type="entry name" value="Pep_S46"/>
</dbReference>
<feature type="chain" id="PRO_5045196808" description="Dipeptidyl-peptidase" evidence="7">
    <location>
        <begin position="19"/>
        <end position="1149"/>
    </location>
</feature>
<keyword evidence="9" id="KW-1185">Reference proteome</keyword>
<keyword evidence="2" id="KW-0031">Aminopeptidase</keyword>
<feature type="compositionally biased region" description="Basic and acidic residues" evidence="6">
    <location>
        <begin position="1123"/>
        <end position="1139"/>
    </location>
</feature>
<evidence type="ECO:0000256" key="6">
    <source>
        <dbReference type="SAM" id="MobiDB-lite"/>
    </source>
</evidence>
<dbReference type="SUPFAM" id="SSF50494">
    <property type="entry name" value="Trypsin-like serine proteases"/>
    <property type="match status" value="1"/>
</dbReference>
<sequence length="1149" mass="126340">MRIALVAALVLTSCFALADEGQWQPYQMLSIADKLQQRGIDIPASQLADLGQYPMNAVVSLGYCTASFVSPQGLVVTNHHCAYRGIQYNSKKDHNYLANGFLANTQAEEPSAGPNERLYITEEVTDVTDQVMANLSDDPLTRFENIQANSKALVKACEVDSNYRCEVDSFHHGLEYYLTKKLIIRDVRLVYAPPETIGGFGGDIDNYEYPRHSGDFTFLRAYVGKDGKPATYSKDNVPYQPKSYLTINADGVKAGDGIFVAGYPGSTSRYNLTSELQFASDWMYPTFAKRYQLQIDTITFMGAVDKSIALKYAGTLASMSNRMKKYNGLLDGFNATDIVGIKQQRENDFLAWLKQDPNANQNIISDLEALIAEQHQQMQTHYYYKNALSSELLNAASKLYRLAQERKKPNDQREPGYQLRDMKMFKAELRRISSRFDPAVDKTLWLQDLQAYVRQPNKNEVFDKALSITDNFEALEAKVEALYALTELKSQSKRVAWMTKKAIDFETSEDPFIRLAVAIHDTNMALEKSEKILEGKLSSARPEYMKAIIDYYKSNNWPVYPDANRTLRITYGMVDGYLSKDAIYKQPFTRLEGLAAKHTGKEPYNVPTKLLNAIKSDDLGKHRVASVYRDFNNCQFMSCLDKPADFNSVPVNFLSSADTTGGNSGSPVLNGKGELVGLNFDSTYEAITKDWFFNPTITRAVHVDIRYILWMMDKVDHADNLIKELQLDDKSHSMPTSTESAGSETKLNEPTGLAPESNTDAVLESTENATGDALETPLNSEELEVPQKVLEIEAEAKSLNTESHSDTQDIIDEDVIDEPANTTESENPLPTEAELPSAALLDSSVDTKQQPLNTTPAETLLNNDEYTSDNTEDVTDKATNEALSPTSAQASQAAENATTPANVEPKPASKQLPSEPVASEPVASEPVASEPLESAVAEDNLTNISKSVPETENVTDKATNEALNPTSPQASQATEHATTPANVEPKNAAPQTVSETPLNEPLETTVAEDNLTNISKPVPETENVTDKATNEALSPTSAQASQAAENATTPANVEPQNAAPQTVNETPLNESLESAVAEDNLTNNSKPVPETEDATVTGKVTNEVINPTSPQATVPKAVTDANDALKQELKTVTDPKEEDTPQAVVDQTE</sequence>
<gene>
    <name evidence="8" type="ORF">GCM10011607_03900</name>
</gene>
<feature type="region of interest" description="Disordered" evidence="6">
    <location>
        <begin position="845"/>
        <end position="1149"/>
    </location>
</feature>
<dbReference type="InterPro" id="IPR043504">
    <property type="entry name" value="Peptidase_S1_PA_chymotrypsin"/>
</dbReference>
<dbReference type="Gene3D" id="2.40.10.10">
    <property type="entry name" value="Trypsin-like serine proteases"/>
    <property type="match status" value="1"/>
</dbReference>
<evidence type="ECO:0000256" key="5">
    <source>
        <dbReference type="ARBA" id="ARBA00022801"/>
    </source>
</evidence>
<evidence type="ECO:0000256" key="3">
    <source>
        <dbReference type="ARBA" id="ARBA00022670"/>
    </source>
</evidence>
<keyword evidence="4 7" id="KW-0732">Signal</keyword>
<feature type="compositionally biased region" description="Polar residues" evidence="6">
    <location>
        <begin position="733"/>
        <end position="745"/>
    </location>
</feature>
<reference evidence="9" key="1">
    <citation type="journal article" date="2019" name="Int. J. Syst. Evol. Microbiol.">
        <title>The Global Catalogue of Microorganisms (GCM) 10K type strain sequencing project: providing services to taxonomists for standard genome sequencing and annotation.</title>
        <authorList>
            <consortium name="The Broad Institute Genomics Platform"/>
            <consortium name="The Broad Institute Genome Sequencing Center for Infectious Disease"/>
            <person name="Wu L."/>
            <person name="Ma J."/>
        </authorList>
    </citation>
    <scope>NUCLEOTIDE SEQUENCE [LARGE SCALE GENOMIC DNA]</scope>
    <source>
        <strain evidence="9">CGMCC 1.15339</strain>
    </source>
</reference>
<accession>A0ABQ1ILZ8</accession>
<comment type="similarity">
    <text evidence="1">Belongs to the peptidase S46 family.</text>
</comment>
<evidence type="ECO:0000313" key="8">
    <source>
        <dbReference type="EMBL" id="GGB46879.1"/>
    </source>
</evidence>
<evidence type="ECO:0000256" key="2">
    <source>
        <dbReference type="ARBA" id="ARBA00022438"/>
    </source>
</evidence>
<dbReference type="EMBL" id="BMII01000002">
    <property type="protein sequence ID" value="GGB46879.1"/>
    <property type="molecule type" value="Genomic_DNA"/>
</dbReference>
<feature type="compositionally biased region" description="Polar residues" evidence="6">
    <location>
        <begin position="1031"/>
        <end position="1072"/>
    </location>
</feature>
<feature type="compositionally biased region" description="Polar residues" evidence="6">
    <location>
        <begin position="845"/>
        <end position="865"/>
    </location>
</feature>
<keyword evidence="5" id="KW-0378">Hydrolase</keyword>
<feature type="compositionally biased region" description="Polar residues" evidence="6">
    <location>
        <begin position="940"/>
        <end position="952"/>
    </location>
</feature>
<dbReference type="PANTHER" id="PTHR38469">
    <property type="entry name" value="PERIPLASMIC PEPTIDASE SUBFAMILY S1B"/>
    <property type="match status" value="1"/>
</dbReference>
<organism evidence="8 9">
    <name type="scientific">Shewanella inventionis</name>
    <dbReference type="NCBI Taxonomy" id="1738770"/>
    <lineage>
        <taxon>Bacteria</taxon>
        <taxon>Pseudomonadati</taxon>
        <taxon>Pseudomonadota</taxon>
        <taxon>Gammaproteobacteria</taxon>
        <taxon>Alteromonadales</taxon>
        <taxon>Shewanellaceae</taxon>
        <taxon>Shewanella</taxon>
    </lineage>
</organism>
<dbReference type="Proteomes" id="UP000617555">
    <property type="component" value="Unassembled WGS sequence"/>
</dbReference>
<feature type="region of interest" description="Disordered" evidence="6">
    <location>
        <begin position="729"/>
        <end position="759"/>
    </location>
</feature>
<dbReference type="InterPro" id="IPR009003">
    <property type="entry name" value="Peptidase_S1_PA"/>
</dbReference>
<evidence type="ECO:0008006" key="10">
    <source>
        <dbReference type="Google" id="ProtNLM"/>
    </source>
</evidence>
<evidence type="ECO:0000256" key="4">
    <source>
        <dbReference type="ARBA" id="ARBA00022729"/>
    </source>
</evidence>
<feature type="compositionally biased region" description="Polar residues" evidence="6">
    <location>
        <begin position="881"/>
        <end position="901"/>
    </location>
</feature>
<feature type="compositionally biased region" description="Polar residues" evidence="6">
    <location>
        <begin position="961"/>
        <end position="981"/>
    </location>
</feature>
<evidence type="ECO:0000313" key="9">
    <source>
        <dbReference type="Proteomes" id="UP000617555"/>
    </source>
</evidence>